<keyword evidence="3" id="KW-0040">ANK repeat</keyword>
<feature type="region of interest" description="Disordered" evidence="4">
    <location>
        <begin position="632"/>
        <end position="714"/>
    </location>
</feature>
<sequence length="2158" mass="241454">MAAEAEKVEPAESEQDEEEDVYEVERIIDMRVEEGEVLYRVRWKNYCSDDDTWEPEAHLEDCHEVLLAFKRHQAELKAKKEAESKKPVQKLLPVKSDVFDANSESDSDKDRPTEAPVKKKKKKKRIREEEEEDPPPKKKKKKDKRRDEPKPLPAPETDDEEEEAPPTPPFPPKEAKVEPRKRYADSDEEEDGALSSKKQKKEKGKDGGKHKKIKTEEGKKKKVKKEWKVESSDDEAAAPVEEDLSDGPSESQVEDSGSAEAVAKPAEKLNLEDKIKQKKGKWEVKLQGIKDLISEKKSKKPDGGLQKPKSQSSKSKEDGALQSDSSDNSSLHKKAKSKGSDGAPAAPQKAPSSSTSSSSSSSSSTTVAASKVKEDEATKEEALGQKDASGSTNLFEKFLLNCEAKDRAPRRPPPVTEKSSSKPTKLIGKIEKIPKPTKESPSQKAELERTERTKPSDAPRASQSHGFSLDSDEREEESTGKPRPADDSRERKERADEAQRPSWERRSSADDRRKRRDDSEPRLFISCDENQEPPEGNDKSERGQATLSLGMDLNLDWMTLDNFQKHLNGEDEILSGPPLSPSELRDAVKSGDYMAVKLALNSKEDYNLEQEASTIDEKRSYEGERNLIEAKRNKEAAAKENIPQDMDGPQSDSRISSFQTSTNAEKLIAKKHKRNLRGESNKTQSKNTLRKTSVTQKSQGEEQKISDDTNGTLSTQMTLNTVNLDLTKNADKRLKQVKEGTGQKHKASKSKAAEEGKDSNEHTDGALLENVDGLDQALTKSDGEETVKTRWLRRRKTNEIMIPTRSSLRTRKQVVETKPIIVVKEKKETYKKHLCVFCESYFTQIARHLERKHAEEPDVAHAMHFPKGSKVRQTMLDQIRHKGIYENCDISNSGEGEIVTKKQLKKPAVSVRDFLPCQHCLAFYRKTDLWRHERTCKIRKGEQRSSEKTNRSSSCNSVSDLLPMSEFLTGSCKEIIQIMHQDDISRHIQLDPLICKYGNTLSVKYDHDKSQFAYIAQKMRELGRFVLAVSELDKTVKYLHEICLPSKFELAVEGVKKVSGFDPTSSKFKTISLVSKIGYSLKRAAEIAFGESRMTEDSETEGELKKFIELLDTKWAYCFSREALACSLKQETKNVDVDKTTVTEDLIKLHRFITGEEEEARKDLKDNASMSTWKKLGEATLANVCLFNRGRLGNIGRLLLKTYSQRTSGGTCILSADQVKKSTKLELELRSSFTRLELEGQYGRNMLVLLTDRMVSSIDLLVENREQAGVSKTNPYLFARTEGPSFIRGLDCFRRAAVECGVKNSEALLSSSGREQISTCWQLMSLSQQELDKVAKMLGKSSQECYSLSQNATLLEEISKELLKMDRTMPTSQPSTTKDGTRPKQLLKRRPWSEKEQMAVKRYLNEFITRMKVPGKKACNACIAAEPDLGGRSWTDIKNYVHNTLQTMRRRNNQLRSDGNKDVLNTKSSKTPEQTVNSDMEETSVCTMTTVNPDHLQESSLNCCMTMPPAANIREPSPFSQDINASYTPFCSSNTNMIHTSQPLISNFTPLSATDTQVVPTFTPHHTTNTLMSSVYASENNHSLSMSSFYGQNTTGMLQSSVYTPLETTNSPLIPSYTHFNTPCTSMVPTYTQLNTLSAPMISAFSTLNDRSRPVISSFSPLDHSSTPPYHTGPTRVHTTAQVVPSIQEHAFSESAPVVQESAPVSSVKKRAPPGVKPQKRNKRLWSEEEQAAVRRQFGDFCQLAKVPGKKECDKCLAAEPALNTRTWREVKYFVHNSIQSLKRRGHAVASKQDRPPEPETQTSSSEWDGPDVSGMSLCMLAAAGGQDDILRLLIRKGVRVNARQKNGTTALMHAAEKNFLTTVAMLLEAGSYVNAQTLGGETALMKACKRGNADIVRLLLEYGADCNILSKHKNNALYFANFSNNLMVCDLVKDHINKLSSVAEETIRAYFESRLVVLERVFPLACHRLCEGPDFSMEFLYKAQPQPEGSGILLFIFHANFLNEIIARLCGPCSVHAVVLNDKFQLPIFLDSHFIYSFSPIPGINKLFIRLAEAPTAKRDTRIMGMTSFPDLNPDFRGKLNASLDVGKTEAGEAPHRSVQSPAAVTAASEPFLTAPLAVDLSDGVCRGSSFADLRSLWAEGGGRTLRFFPARRTPKD</sequence>
<evidence type="ECO:0000256" key="4">
    <source>
        <dbReference type="SAM" id="MobiDB-lite"/>
    </source>
</evidence>
<feature type="compositionally biased region" description="Basic and acidic residues" evidence="4">
    <location>
        <begin position="1"/>
        <end position="10"/>
    </location>
</feature>
<feature type="compositionally biased region" description="Polar residues" evidence="4">
    <location>
        <begin position="681"/>
        <end position="698"/>
    </location>
</feature>
<reference evidence="6 7" key="1">
    <citation type="journal article" date="2018" name="G3 (Bethesda)">
        <title>A High-Quality Reference Genome for the Invasive Mosquitofish Gambusia affinis Using a Chicago Library.</title>
        <authorList>
            <person name="Hoffberg S.L."/>
            <person name="Troendle N.J."/>
            <person name="Glenn T.C."/>
            <person name="Mahmud O."/>
            <person name="Louha S."/>
            <person name="Chalopin D."/>
            <person name="Bennetzen J.L."/>
            <person name="Mauricio R."/>
        </authorList>
    </citation>
    <scope>NUCLEOTIDE SEQUENCE [LARGE SCALE GENOMIC DNA]</scope>
    <source>
        <strain evidence="6">NE01/NJP1002.9</strain>
        <tissue evidence="6">Muscle</tissue>
    </source>
</reference>
<dbReference type="InterPro" id="IPR002110">
    <property type="entry name" value="Ankyrin_rpt"/>
</dbReference>
<dbReference type="FunFam" id="2.40.50.40:FF:000022">
    <property type="entry name" value="M-phase phosphoprotein 8"/>
    <property type="match status" value="1"/>
</dbReference>
<feature type="region of interest" description="Disordered" evidence="4">
    <location>
        <begin position="1785"/>
        <end position="1812"/>
    </location>
</feature>
<dbReference type="Pfam" id="PF13857">
    <property type="entry name" value="Ank_5"/>
    <property type="match status" value="1"/>
</dbReference>
<dbReference type="Gene3D" id="2.40.50.40">
    <property type="match status" value="1"/>
</dbReference>
<dbReference type="InterPro" id="IPR023779">
    <property type="entry name" value="Chromodomain_CS"/>
</dbReference>
<dbReference type="InterPro" id="IPR036770">
    <property type="entry name" value="Ankyrin_rpt-contain_sf"/>
</dbReference>
<comment type="subcellular location">
    <subcellularLocation>
        <location evidence="1">Nucleus</location>
    </subcellularLocation>
</comment>
<dbReference type="PANTHER" id="PTHR33480:SF5">
    <property type="entry name" value="SI:DKEY-51D8.9"/>
    <property type="match status" value="1"/>
</dbReference>
<feature type="compositionally biased region" description="Basic residues" evidence="4">
    <location>
        <begin position="197"/>
        <end position="213"/>
    </location>
</feature>
<keyword evidence="7" id="KW-1185">Reference proteome</keyword>
<feature type="repeat" description="ANK" evidence="3">
    <location>
        <begin position="1814"/>
        <end position="1846"/>
    </location>
</feature>
<dbReference type="PANTHER" id="PTHR33480">
    <property type="entry name" value="SET DOMAIN-CONTAINING PROTEIN-RELATED"/>
    <property type="match status" value="1"/>
</dbReference>
<feature type="compositionally biased region" description="Acidic residues" evidence="4">
    <location>
        <begin position="232"/>
        <end position="245"/>
    </location>
</feature>
<feature type="compositionally biased region" description="Basic and acidic residues" evidence="4">
    <location>
        <begin position="76"/>
        <end position="86"/>
    </location>
</feature>
<dbReference type="Gene3D" id="1.25.40.20">
    <property type="entry name" value="Ankyrin repeat-containing domain"/>
    <property type="match status" value="1"/>
</dbReference>
<feature type="region of interest" description="Disordered" evidence="4">
    <location>
        <begin position="736"/>
        <end position="765"/>
    </location>
</feature>
<feature type="compositionally biased region" description="Basic and acidic residues" evidence="4">
    <location>
        <begin position="445"/>
        <end position="457"/>
    </location>
</feature>
<accession>A0A315VKP5</accession>
<feature type="compositionally biased region" description="Low complexity" evidence="4">
    <location>
        <begin position="352"/>
        <end position="366"/>
    </location>
</feature>
<gene>
    <name evidence="6" type="ORF">CCH79_00018763</name>
</gene>
<evidence type="ECO:0000256" key="1">
    <source>
        <dbReference type="ARBA" id="ARBA00004123"/>
    </source>
</evidence>
<feature type="compositionally biased region" description="Basic residues" evidence="4">
    <location>
        <begin position="1708"/>
        <end position="1724"/>
    </location>
</feature>
<dbReference type="Pfam" id="PF00385">
    <property type="entry name" value="Chromo"/>
    <property type="match status" value="1"/>
</dbReference>
<feature type="repeat" description="ANK" evidence="3">
    <location>
        <begin position="1880"/>
        <end position="1912"/>
    </location>
</feature>
<organism evidence="6 7">
    <name type="scientific">Gambusia affinis</name>
    <name type="common">Western mosquitofish</name>
    <name type="synonym">Heterandria affinis</name>
    <dbReference type="NCBI Taxonomy" id="33528"/>
    <lineage>
        <taxon>Eukaryota</taxon>
        <taxon>Metazoa</taxon>
        <taxon>Chordata</taxon>
        <taxon>Craniata</taxon>
        <taxon>Vertebrata</taxon>
        <taxon>Euteleostomi</taxon>
        <taxon>Actinopterygii</taxon>
        <taxon>Neopterygii</taxon>
        <taxon>Teleostei</taxon>
        <taxon>Neoteleostei</taxon>
        <taxon>Acanthomorphata</taxon>
        <taxon>Ovalentaria</taxon>
        <taxon>Atherinomorphae</taxon>
        <taxon>Cyprinodontiformes</taxon>
        <taxon>Poeciliidae</taxon>
        <taxon>Poeciliinae</taxon>
        <taxon>Gambusia</taxon>
    </lineage>
</organism>
<dbReference type="STRING" id="33528.ENSGAFP00000006351"/>
<dbReference type="SMART" id="SM00248">
    <property type="entry name" value="ANK"/>
    <property type="match status" value="4"/>
</dbReference>
<feature type="domain" description="Chromo" evidence="5">
    <location>
        <begin position="22"/>
        <end position="81"/>
    </location>
</feature>
<keyword evidence="2" id="KW-0539">Nucleus</keyword>
<dbReference type="InterPro" id="IPR016197">
    <property type="entry name" value="Chromo-like_dom_sf"/>
</dbReference>
<feature type="compositionally biased region" description="Acidic residues" evidence="4">
    <location>
        <begin position="11"/>
        <end position="22"/>
    </location>
</feature>
<dbReference type="PROSITE" id="PS00598">
    <property type="entry name" value="CHROMO_1"/>
    <property type="match status" value="1"/>
</dbReference>
<feature type="compositionally biased region" description="Basic and acidic residues" evidence="4">
    <location>
        <begin position="428"/>
        <end position="438"/>
    </location>
</feature>
<dbReference type="CDD" id="cd18633">
    <property type="entry name" value="CD_MMP8"/>
    <property type="match status" value="1"/>
</dbReference>
<feature type="compositionally biased region" description="Basic and acidic residues" evidence="4">
    <location>
        <begin position="751"/>
        <end position="764"/>
    </location>
</feature>
<feature type="compositionally biased region" description="Basic and acidic residues" evidence="4">
    <location>
        <begin position="292"/>
        <end position="302"/>
    </location>
</feature>
<dbReference type="EMBL" id="NHOQ01001524">
    <property type="protein sequence ID" value="PWA24071.1"/>
    <property type="molecule type" value="Genomic_DNA"/>
</dbReference>
<dbReference type="SUPFAM" id="SSF54160">
    <property type="entry name" value="Chromo domain-like"/>
    <property type="match status" value="1"/>
</dbReference>
<proteinExistence type="predicted"/>
<dbReference type="InterPro" id="IPR000953">
    <property type="entry name" value="Chromo/chromo_shadow_dom"/>
</dbReference>
<dbReference type="PROSITE" id="PS50088">
    <property type="entry name" value="ANK_REPEAT"/>
    <property type="match status" value="3"/>
</dbReference>
<dbReference type="SMART" id="SM00298">
    <property type="entry name" value="CHROMO"/>
    <property type="match status" value="1"/>
</dbReference>
<feature type="compositionally biased region" description="Basic and acidic residues" evidence="4">
    <location>
        <begin position="477"/>
        <end position="521"/>
    </location>
</feature>
<dbReference type="SUPFAM" id="SSF48403">
    <property type="entry name" value="Ankyrin repeat"/>
    <property type="match status" value="1"/>
</dbReference>
<dbReference type="PROSITE" id="PS50013">
    <property type="entry name" value="CHROMO_2"/>
    <property type="match status" value="1"/>
</dbReference>
<feature type="region of interest" description="Disordered" evidence="4">
    <location>
        <begin position="1456"/>
        <end position="1481"/>
    </location>
</feature>
<evidence type="ECO:0000313" key="7">
    <source>
        <dbReference type="Proteomes" id="UP000250572"/>
    </source>
</evidence>
<dbReference type="Proteomes" id="UP000250572">
    <property type="component" value="Unassembled WGS sequence"/>
</dbReference>
<evidence type="ECO:0000259" key="5">
    <source>
        <dbReference type="PROSITE" id="PS50013"/>
    </source>
</evidence>
<feature type="region of interest" description="Disordered" evidence="4">
    <location>
        <begin position="1"/>
        <end position="22"/>
    </location>
</feature>
<feature type="compositionally biased region" description="Basic and acidic residues" evidence="4">
    <location>
        <begin position="173"/>
        <end position="185"/>
    </location>
</feature>
<dbReference type="InterPro" id="IPR023780">
    <property type="entry name" value="Chromo_domain"/>
</dbReference>
<feature type="compositionally biased region" description="Basic and acidic residues" evidence="4">
    <location>
        <begin position="106"/>
        <end position="117"/>
    </location>
</feature>
<dbReference type="PROSITE" id="PS50297">
    <property type="entry name" value="ANK_REP_REGION"/>
    <property type="match status" value="2"/>
</dbReference>
<comment type="caution">
    <text evidence="6">The sequence shown here is derived from an EMBL/GenBank/DDBJ whole genome shotgun (WGS) entry which is preliminary data.</text>
</comment>
<feature type="region of interest" description="Disordered" evidence="4">
    <location>
        <begin position="76"/>
        <end position="547"/>
    </location>
</feature>
<feature type="region of interest" description="Disordered" evidence="4">
    <location>
        <begin position="1703"/>
        <end position="1724"/>
    </location>
</feature>
<feature type="compositionally biased region" description="Polar residues" evidence="4">
    <location>
        <begin position="1463"/>
        <end position="1481"/>
    </location>
</feature>
<protein>
    <recommendedName>
        <fullName evidence="5">Chromo domain-containing protein</fullName>
    </recommendedName>
</protein>
<evidence type="ECO:0000256" key="3">
    <source>
        <dbReference type="PROSITE-ProRule" id="PRU00023"/>
    </source>
</evidence>
<evidence type="ECO:0000313" key="6">
    <source>
        <dbReference type="EMBL" id="PWA24071.1"/>
    </source>
</evidence>
<feature type="compositionally biased region" description="Basic and acidic residues" evidence="4">
    <location>
        <begin position="265"/>
        <end position="284"/>
    </location>
</feature>
<feature type="repeat" description="ANK" evidence="3">
    <location>
        <begin position="1847"/>
        <end position="1879"/>
    </location>
</feature>
<evidence type="ECO:0000256" key="2">
    <source>
        <dbReference type="ARBA" id="ARBA00023242"/>
    </source>
</evidence>
<dbReference type="GO" id="GO:0005634">
    <property type="term" value="C:nucleus"/>
    <property type="evidence" value="ECO:0007669"/>
    <property type="project" value="UniProtKB-SubCell"/>
</dbReference>
<feature type="compositionally biased region" description="Basic and acidic residues" evidence="4">
    <location>
        <begin position="371"/>
        <end position="384"/>
    </location>
</feature>
<name>A0A315VKP5_GAMAF</name>
<feature type="compositionally biased region" description="Polar residues" evidence="4">
    <location>
        <begin position="650"/>
        <end position="664"/>
    </location>
</feature>